<reference evidence="1" key="1">
    <citation type="submission" date="2020-03" db="EMBL/GenBank/DDBJ databases">
        <title>The deep terrestrial virosphere.</title>
        <authorList>
            <person name="Holmfeldt K."/>
            <person name="Nilsson E."/>
            <person name="Simone D."/>
            <person name="Lopez-Fernandez M."/>
            <person name="Wu X."/>
            <person name="de Brujin I."/>
            <person name="Lundin D."/>
            <person name="Andersson A."/>
            <person name="Bertilsson S."/>
            <person name="Dopson M."/>
        </authorList>
    </citation>
    <scope>NUCLEOTIDE SEQUENCE</scope>
    <source>
        <strain evidence="1">MM415B01486</strain>
    </source>
</reference>
<sequence length="242" mass="26955">MTVDGWDVSEWLPPGLWDWEALRAASAERVEAGRPPLFIIARATYGTKVDATVAEYARLCRAHGVVFGAYMFFRQVHTVAEHLAAWTRAMDLVDGLRDGEIVPALDLEDNVAHGDGPVRAAIWNDACPEIVARWRDYYGGAMVYCSSGFPTALGPPAAHAWMWDPGVRHWVADWAMPDGDPRTPFHRAPWSIHQPMRRASPEFAGGRHAIDVLALSPRGLAELLIDRDPYWPMVAGETSEDW</sequence>
<dbReference type="Gene3D" id="3.20.20.80">
    <property type="entry name" value="Glycosidases"/>
    <property type="match status" value="1"/>
</dbReference>
<dbReference type="SUPFAM" id="SSF51445">
    <property type="entry name" value="(Trans)glycosidases"/>
    <property type="match status" value="1"/>
</dbReference>
<evidence type="ECO:0000313" key="1">
    <source>
        <dbReference type="EMBL" id="QJA58194.1"/>
    </source>
</evidence>
<dbReference type="InterPro" id="IPR017853">
    <property type="entry name" value="GH"/>
</dbReference>
<dbReference type="AlphaFoldDB" id="A0A6M3ILB6"/>
<name>A0A6M3ILB6_9ZZZZ</name>
<gene>
    <name evidence="1" type="ORF">MM415B01486_0016</name>
</gene>
<organism evidence="1">
    <name type="scientific">viral metagenome</name>
    <dbReference type="NCBI Taxonomy" id="1070528"/>
    <lineage>
        <taxon>unclassified sequences</taxon>
        <taxon>metagenomes</taxon>
        <taxon>organismal metagenomes</taxon>
    </lineage>
</organism>
<accession>A0A6M3ILB6</accession>
<keyword evidence="1" id="KW-0378">Hydrolase</keyword>
<protein>
    <submittedName>
        <fullName evidence="1">Putative glycoside hydrolase</fullName>
    </submittedName>
</protein>
<dbReference type="EMBL" id="MT141312">
    <property type="protein sequence ID" value="QJA58194.1"/>
    <property type="molecule type" value="Genomic_DNA"/>
</dbReference>
<proteinExistence type="predicted"/>
<dbReference type="GO" id="GO:0016787">
    <property type="term" value="F:hydrolase activity"/>
    <property type="evidence" value="ECO:0007669"/>
    <property type="project" value="UniProtKB-KW"/>
</dbReference>